<reference evidence="1 2" key="1">
    <citation type="submission" date="2016-12" db="EMBL/GenBank/DDBJ databases">
        <title>Genomic comparison of strains in the 'Actinomyces naeslundii' group.</title>
        <authorList>
            <person name="Mughal S.R."/>
            <person name="Do T."/>
            <person name="Gilbert S.C."/>
            <person name="Witherden E.A."/>
            <person name="Didelot X."/>
            <person name="Beighton D."/>
        </authorList>
    </citation>
    <scope>NUCLEOTIDE SEQUENCE [LARGE SCALE GENOMIC DNA]</scope>
    <source>
        <strain evidence="1 2">P6N</strain>
    </source>
</reference>
<dbReference type="InterPro" id="IPR029063">
    <property type="entry name" value="SAM-dependent_MTases_sf"/>
</dbReference>
<evidence type="ECO:0000313" key="1">
    <source>
        <dbReference type="EMBL" id="OLO50858.1"/>
    </source>
</evidence>
<dbReference type="SUPFAM" id="SSF53335">
    <property type="entry name" value="S-adenosyl-L-methionine-dependent methyltransferases"/>
    <property type="match status" value="1"/>
</dbReference>
<gene>
    <name evidence="1" type="ORF">BKH28_01365</name>
</gene>
<dbReference type="Gene3D" id="3.40.50.150">
    <property type="entry name" value="Vaccinia Virus protein VP39"/>
    <property type="match status" value="1"/>
</dbReference>
<dbReference type="GO" id="GO:0008168">
    <property type="term" value="F:methyltransferase activity"/>
    <property type="evidence" value="ECO:0007669"/>
    <property type="project" value="UniProtKB-KW"/>
</dbReference>
<dbReference type="GO" id="GO:0032259">
    <property type="term" value="P:methylation"/>
    <property type="evidence" value="ECO:0007669"/>
    <property type="project" value="UniProtKB-KW"/>
</dbReference>
<dbReference type="CDD" id="cd02440">
    <property type="entry name" value="AdoMet_MTases"/>
    <property type="match status" value="1"/>
</dbReference>
<dbReference type="OrthoDB" id="9805171at2"/>
<dbReference type="Pfam" id="PF13489">
    <property type="entry name" value="Methyltransf_23"/>
    <property type="match status" value="1"/>
</dbReference>
<keyword evidence="1" id="KW-0489">Methyltransferase</keyword>
<dbReference type="PANTHER" id="PTHR43861">
    <property type="entry name" value="TRANS-ACONITATE 2-METHYLTRANSFERASE-RELATED"/>
    <property type="match status" value="1"/>
</dbReference>
<dbReference type="EMBL" id="MSKL01000005">
    <property type="protein sequence ID" value="OLO50858.1"/>
    <property type="molecule type" value="Genomic_DNA"/>
</dbReference>
<name>A0A1Q8VRZ1_9ACTO</name>
<accession>A0A1Q8VRZ1</accession>
<dbReference type="Proteomes" id="UP000186394">
    <property type="component" value="Unassembled WGS sequence"/>
</dbReference>
<dbReference type="RefSeq" id="WP_075417150.1">
    <property type="nucleotide sequence ID" value="NZ_MSKL01000005.1"/>
</dbReference>
<protein>
    <submittedName>
        <fullName evidence="1">Methyltransferase</fullName>
    </submittedName>
</protein>
<dbReference type="AlphaFoldDB" id="A0A1Q8VRZ1"/>
<organism evidence="1 2">
    <name type="scientific">Actinomyces oris</name>
    <dbReference type="NCBI Taxonomy" id="544580"/>
    <lineage>
        <taxon>Bacteria</taxon>
        <taxon>Bacillati</taxon>
        <taxon>Actinomycetota</taxon>
        <taxon>Actinomycetes</taxon>
        <taxon>Actinomycetales</taxon>
        <taxon>Actinomycetaceae</taxon>
        <taxon>Actinomyces</taxon>
    </lineage>
</organism>
<proteinExistence type="predicted"/>
<evidence type="ECO:0000313" key="2">
    <source>
        <dbReference type="Proteomes" id="UP000186394"/>
    </source>
</evidence>
<comment type="caution">
    <text evidence="1">The sequence shown here is derived from an EMBL/GenBank/DDBJ whole genome shotgun (WGS) entry which is preliminary data.</text>
</comment>
<keyword evidence="1" id="KW-0808">Transferase</keyword>
<sequence length="197" mass="21555">MSSSDVWSAYTARAEEYAQALGHMAVTAEEDRRLIARWARGVQGRIVDLGCGPGHWTAYLHDLGLEVEGVDPVESFIEIARDQHPHVTYRQGSSDSLPTSVYGAVLAWYSLIHIPPQDLPGTLTSLGGSLKPQGSLLIGFFAGDRVEEFPHAVAPAYYWPSQELASLLERSGFNVLDVEHRRVTGARDHGSISCRAV</sequence>